<dbReference type="PANTHER" id="PTHR11006:SF4">
    <property type="entry name" value="PROTEIN ARGININE N-METHYLTRANSFERASE 7"/>
    <property type="match status" value="1"/>
</dbReference>
<comment type="caution">
    <text evidence="6">The sequence shown here is derived from an EMBL/GenBank/DDBJ whole genome shotgun (WGS) entry which is preliminary data.</text>
</comment>
<dbReference type="Proteomes" id="UP000216998">
    <property type="component" value="Unassembled WGS sequence"/>
</dbReference>
<dbReference type="OrthoDB" id="5383291at2"/>
<keyword evidence="7" id="KW-1185">Reference proteome</keyword>
<dbReference type="Pfam" id="PF22528">
    <property type="entry name" value="PRMT_C"/>
    <property type="match status" value="1"/>
</dbReference>
<dbReference type="Pfam" id="PF06325">
    <property type="entry name" value="PrmA"/>
    <property type="match status" value="1"/>
</dbReference>
<dbReference type="PANTHER" id="PTHR11006">
    <property type="entry name" value="PROTEIN ARGININE N-METHYLTRANSFERASE"/>
    <property type="match status" value="1"/>
</dbReference>
<evidence type="ECO:0000259" key="5">
    <source>
        <dbReference type="Pfam" id="PF22528"/>
    </source>
</evidence>
<dbReference type="PROSITE" id="PS51678">
    <property type="entry name" value="SAM_MT_PRMT"/>
    <property type="match status" value="1"/>
</dbReference>
<feature type="repeat" description="TPR" evidence="4">
    <location>
        <begin position="140"/>
        <end position="173"/>
    </location>
</feature>
<evidence type="ECO:0000256" key="3">
    <source>
        <dbReference type="ARBA" id="ARBA00022691"/>
    </source>
</evidence>
<dbReference type="InterPro" id="IPR011990">
    <property type="entry name" value="TPR-like_helical_dom_sf"/>
</dbReference>
<dbReference type="RefSeq" id="WP_094456981.1">
    <property type="nucleotide sequence ID" value="NZ_NOXU01000030.1"/>
</dbReference>
<evidence type="ECO:0000313" key="7">
    <source>
        <dbReference type="Proteomes" id="UP000216998"/>
    </source>
</evidence>
<dbReference type="Pfam" id="PF13432">
    <property type="entry name" value="TPR_16"/>
    <property type="match status" value="1"/>
</dbReference>
<dbReference type="SMART" id="SM00028">
    <property type="entry name" value="TPR"/>
    <property type="match status" value="5"/>
</dbReference>
<evidence type="ECO:0000256" key="2">
    <source>
        <dbReference type="ARBA" id="ARBA00022679"/>
    </source>
</evidence>
<keyword evidence="4" id="KW-0802">TPR repeat</keyword>
<keyword evidence="3" id="KW-0949">S-adenosyl-L-methionine</keyword>
<dbReference type="Pfam" id="PF14559">
    <property type="entry name" value="TPR_19"/>
    <property type="match status" value="1"/>
</dbReference>
<dbReference type="Gene3D" id="3.40.50.150">
    <property type="entry name" value="Vaccinia Virus protein VP39"/>
    <property type="match status" value="1"/>
</dbReference>
<dbReference type="Gene3D" id="1.25.40.10">
    <property type="entry name" value="Tetratricopeptide repeat domain"/>
    <property type="match status" value="3"/>
</dbReference>
<dbReference type="Gene3D" id="2.70.160.11">
    <property type="entry name" value="Hnrnp arginine n-methyltransferase1"/>
    <property type="match status" value="1"/>
</dbReference>
<reference evidence="6 7" key="1">
    <citation type="submission" date="2017-07" db="EMBL/GenBank/DDBJ databases">
        <title>Niveispirillum cyanobacteriorum sp. nov., isolated from cyanobacterial aggregates in a eutrophic lake.</title>
        <authorList>
            <person name="Cai H."/>
        </authorList>
    </citation>
    <scope>NUCLEOTIDE SEQUENCE [LARGE SCALE GENOMIC DNA]</scope>
    <source>
        <strain evidence="7">TH1-14</strain>
    </source>
</reference>
<dbReference type="InterPro" id="IPR019734">
    <property type="entry name" value="TPR_rpt"/>
</dbReference>
<dbReference type="InterPro" id="IPR029063">
    <property type="entry name" value="SAM-dependent_MTases_sf"/>
</dbReference>
<accession>A0A255YWG4</accession>
<dbReference type="Pfam" id="PF13424">
    <property type="entry name" value="TPR_12"/>
    <property type="match status" value="1"/>
</dbReference>
<dbReference type="GO" id="GO:0016274">
    <property type="term" value="F:protein-arginine N-methyltransferase activity"/>
    <property type="evidence" value="ECO:0007669"/>
    <property type="project" value="InterPro"/>
</dbReference>
<evidence type="ECO:0000256" key="4">
    <source>
        <dbReference type="PROSITE-ProRule" id="PRU00339"/>
    </source>
</evidence>
<keyword evidence="1" id="KW-0489">Methyltransferase</keyword>
<name>A0A255YWG4_9PROT</name>
<evidence type="ECO:0000256" key="1">
    <source>
        <dbReference type="ARBA" id="ARBA00022603"/>
    </source>
</evidence>
<dbReference type="AlphaFoldDB" id="A0A255YWG4"/>
<dbReference type="SUPFAM" id="SSF48452">
    <property type="entry name" value="TPR-like"/>
    <property type="match status" value="1"/>
</dbReference>
<feature type="repeat" description="TPR" evidence="4">
    <location>
        <begin position="106"/>
        <end position="139"/>
    </location>
</feature>
<protein>
    <recommendedName>
        <fullName evidence="5">Protein arginine N-methyltransferase domain-containing protein</fullName>
    </recommendedName>
</protein>
<evidence type="ECO:0000313" key="6">
    <source>
        <dbReference type="EMBL" id="OYQ33538.1"/>
    </source>
</evidence>
<dbReference type="EMBL" id="NOXU01000030">
    <property type="protein sequence ID" value="OYQ33538.1"/>
    <property type="molecule type" value="Genomic_DNA"/>
</dbReference>
<dbReference type="InterPro" id="IPR055135">
    <property type="entry name" value="PRMT_dom"/>
</dbReference>
<dbReference type="GO" id="GO:0032259">
    <property type="term" value="P:methylation"/>
    <property type="evidence" value="ECO:0007669"/>
    <property type="project" value="UniProtKB-KW"/>
</dbReference>
<dbReference type="PROSITE" id="PS50005">
    <property type="entry name" value="TPR"/>
    <property type="match status" value="2"/>
</dbReference>
<sequence>MSFVQDCVSISRQHLMAGYLAEAEMSCRTALQAEPAHSEATHLLGIIALRSNRAAEANELFSKAIALDGAKAEFHNSRGVLMYGCRRFEEAEVEFAQAVALDDGDPLSHNNLGNALRAQGKLAEAEPCFRKAVELRPAYAEAHNNLGNTLREMGSLAEAEFCFRHSLALRPKNLDAAYNLAALLLYTDRLDEAGRLFANVLAGDPSRAEAAIGLAQVFQGQGRIDDAIALLTGAHNRMPDNAAVLFALQLLRSTQIPAWHIPMINDHERNDAYEAALLNNVRPGDTVLEIGTGSALVAMMAARAGAGHVYTCEMHKPLVDVARETVALNGYGKHITVIGKKSTDLVVGQDMPEKADVFVSELINVGMLAPDMLTILQHARQNLLKPDAKIIPAAATVYASLIQADDMRRISPVRTISGFDMSRFDQFRTPGYCTIDLAADAHRMLSEPEKAWYFDFYKNMPDSDAKVLTVKASETGVAHGVAFWFDLHMDEKVDYQSKSPTRTNHWKQAVYFFNHDLPVVKGQPVMIGTGYDRTQIHFYI</sequence>
<dbReference type="InterPro" id="IPR025799">
    <property type="entry name" value="Arg_MeTrfase"/>
</dbReference>
<dbReference type="GO" id="GO:0042054">
    <property type="term" value="F:histone methyltransferase activity"/>
    <property type="evidence" value="ECO:0007669"/>
    <property type="project" value="TreeGrafter"/>
</dbReference>
<organism evidence="6 7">
    <name type="scientific">Niveispirillum lacus</name>
    <dbReference type="NCBI Taxonomy" id="1981099"/>
    <lineage>
        <taxon>Bacteria</taxon>
        <taxon>Pseudomonadati</taxon>
        <taxon>Pseudomonadota</taxon>
        <taxon>Alphaproteobacteria</taxon>
        <taxon>Rhodospirillales</taxon>
        <taxon>Azospirillaceae</taxon>
        <taxon>Niveispirillum</taxon>
    </lineage>
</organism>
<proteinExistence type="predicted"/>
<keyword evidence="2" id="KW-0808">Transferase</keyword>
<feature type="domain" description="Protein arginine N-methyltransferase" evidence="5">
    <location>
        <begin position="394"/>
        <end position="526"/>
    </location>
</feature>
<dbReference type="SUPFAM" id="SSF53335">
    <property type="entry name" value="S-adenosyl-L-methionine-dependent methyltransferases"/>
    <property type="match status" value="1"/>
</dbReference>
<gene>
    <name evidence="6" type="ORF">CHU95_14195</name>
</gene>